<evidence type="ECO:0000256" key="23">
    <source>
        <dbReference type="SAM" id="Phobius"/>
    </source>
</evidence>
<keyword evidence="18" id="KW-0449">Lipoprotein</keyword>
<dbReference type="PANTHER" id="PTHR11533:SF294">
    <property type="entry name" value="THYROTROPIN-RELEASING HORMONE-DEGRADING ECTOENZYME"/>
    <property type="match status" value="1"/>
</dbReference>
<feature type="domain" description="ERAP1-like C-terminal" evidence="25">
    <location>
        <begin position="851"/>
        <end position="1162"/>
    </location>
</feature>
<dbReference type="GO" id="GO:0005886">
    <property type="term" value="C:plasma membrane"/>
    <property type="evidence" value="ECO:0007669"/>
    <property type="project" value="UniProtKB-SubCell"/>
</dbReference>
<accession>A0A7R9D4W0</accession>
<feature type="domain" description="Aminopeptidase N-like N-terminal" evidence="26">
    <location>
        <begin position="380"/>
        <end position="497"/>
    </location>
</feature>
<evidence type="ECO:0000256" key="15">
    <source>
        <dbReference type="ARBA" id="ARBA00023136"/>
    </source>
</evidence>
<keyword evidence="23" id="KW-0812">Transmembrane</keyword>
<feature type="domain" description="Aminopeptidase N-like N-terminal" evidence="26">
    <location>
        <begin position="199"/>
        <end position="295"/>
    </location>
</feature>
<dbReference type="CDD" id="cd09601">
    <property type="entry name" value="M1_APN-Q_like"/>
    <property type="match status" value="1"/>
</dbReference>
<name>A0A7R9D4W0_TIMCR</name>
<feature type="compositionally biased region" description="Polar residues" evidence="22">
    <location>
        <begin position="167"/>
        <end position="185"/>
    </location>
</feature>
<evidence type="ECO:0000256" key="5">
    <source>
        <dbReference type="ARBA" id="ARBA00015611"/>
    </source>
</evidence>
<evidence type="ECO:0000256" key="16">
    <source>
        <dbReference type="ARBA" id="ARBA00023157"/>
    </source>
</evidence>
<evidence type="ECO:0000256" key="8">
    <source>
        <dbReference type="ARBA" id="ARBA00022622"/>
    </source>
</evidence>
<evidence type="ECO:0000256" key="17">
    <source>
        <dbReference type="ARBA" id="ARBA00023180"/>
    </source>
</evidence>
<dbReference type="GO" id="GO:0005737">
    <property type="term" value="C:cytoplasm"/>
    <property type="evidence" value="ECO:0007669"/>
    <property type="project" value="TreeGrafter"/>
</dbReference>
<keyword evidence="9" id="KW-0645">Protease</keyword>
<keyword evidence="14" id="KW-0482">Metalloprotease</keyword>
<feature type="site" description="Transition state stabilizer" evidence="21">
    <location>
        <position position="699"/>
    </location>
</feature>
<feature type="region of interest" description="Disordered" evidence="22">
    <location>
        <begin position="165"/>
        <end position="185"/>
    </location>
</feature>
<keyword evidence="10 20" id="KW-0479">Metal-binding</keyword>
<keyword evidence="7" id="KW-1003">Cell membrane</keyword>
<evidence type="ECO:0000256" key="2">
    <source>
        <dbReference type="ARBA" id="ARBA00004609"/>
    </source>
</evidence>
<evidence type="ECO:0000256" key="4">
    <source>
        <dbReference type="ARBA" id="ARBA00012564"/>
    </source>
</evidence>
<dbReference type="SUPFAM" id="SSF55486">
    <property type="entry name" value="Metalloproteases ('zincins'), catalytic domain"/>
    <property type="match status" value="1"/>
</dbReference>
<protein>
    <recommendedName>
        <fullName evidence="5">Aminopeptidase N</fullName>
        <ecNumber evidence="4">3.4.11.2</ecNumber>
    </recommendedName>
    <alternativeName>
        <fullName evidence="19">Microsomal aminopeptidase</fullName>
    </alternativeName>
</protein>
<keyword evidence="23" id="KW-1133">Transmembrane helix</keyword>
<evidence type="ECO:0000256" key="21">
    <source>
        <dbReference type="PIRSR" id="PIRSR634016-4"/>
    </source>
</evidence>
<dbReference type="InterPro" id="IPR024571">
    <property type="entry name" value="ERAP1-like_C_dom"/>
</dbReference>
<dbReference type="GO" id="GO:0008270">
    <property type="term" value="F:zinc ion binding"/>
    <property type="evidence" value="ECO:0007669"/>
    <property type="project" value="InterPro"/>
</dbReference>
<dbReference type="InterPro" id="IPR050344">
    <property type="entry name" value="Peptidase_M1_aminopeptidases"/>
</dbReference>
<evidence type="ECO:0000256" key="22">
    <source>
        <dbReference type="SAM" id="MobiDB-lite"/>
    </source>
</evidence>
<comment type="catalytic activity">
    <reaction evidence="1">
        <text>Release of an N-terminal amino acid, Xaa-|-Yaa- from a peptide, amide or arylamide. Xaa is preferably Ala, but may be most amino acids including Pro (slow action). When a terminal hydrophobic residue is followed by a prolyl residue, the two may be released as an intact Xaa-Pro dipeptide.</text>
        <dbReference type="EC" id="3.4.11.2"/>
    </reaction>
</comment>
<dbReference type="GO" id="GO:0016285">
    <property type="term" value="F:alanyl aminopeptidase activity"/>
    <property type="evidence" value="ECO:0007669"/>
    <property type="project" value="UniProtKB-EC"/>
</dbReference>
<comment type="subcellular location">
    <subcellularLocation>
        <location evidence="2">Cell membrane</location>
        <topology evidence="2">Lipid-anchor</topology>
        <topology evidence="2">GPI-anchor</topology>
    </subcellularLocation>
</comment>
<feature type="domain" description="Peptidase M1 membrane alanine aminopeptidase" evidence="24">
    <location>
        <begin position="548"/>
        <end position="770"/>
    </location>
</feature>
<dbReference type="InterPro" id="IPR001930">
    <property type="entry name" value="Peptidase_M1"/>
</dbReference>
<evidence type="ECO:0000256" key="1">
    <source>
        <dbReference type="ARBA" id="ARBA00000098"/>
    </source>
</evidence>
<evidence type="ECO:0000259" key="26">
    <source>
        <dbReference type="Pfam" id="PF17900"/>
    </source>
</evidence>
<evidence type="ECO:0000256" key="19">
    <source>
        <dbReference type="ARBA" id="ARBA00042613"/>
    </source>
</evidence>
<evidence type="ECO:0000256" key="7">
    <source>
        <dbReference type="ARBA" id="ARBA00022475"/>
    </source>
</evidence>
<keyword evidence="6" id="KW-0031">Aminopeptidase</keyword>
<dbReference type="GO" id="GO:0098552">
    <property type="term" value="C:side of membrane"/>
    <property type="evidence" value="ECO:0007669"/>
    <property type="project" value="UniProtKB-KW"/>
</dbReference>
<dbReference type="PANTHER" id="PTHR11533">
    <property type="entry name" value="PROTEASE M1 ZINC METALLOPROTEASE"/>
    <property type="match status" value="1"/>
</dbReference>
<feature type="compositionally biased region" description="Basic residues" evidence="22">
    <location>
        <begin position="322"/>
        <end position="334"/>
    </location>
</feature>
<organism evidence="27">
    <name type="scientific">Timema cristinae</name>
    <name type="common">Walking stick</name>
    <dbReference type="NCBI Taxonomy" id="61476"/>
    <lineage>
        <taxon>Eukaryota</taxon>
        <taxon>Metazoa</taxon>
        <taxon>Ecdysozoa</taxon>
        <taxon>Arthropoda</taxon>
        <taxon>Hexapoda</taxon>
        <taxon>Insecta</taxon>
        <taxon>Pterygota</taxon>
        <taxon>Neoptera</taxon>
        <taxon>Polyneoptera</taxon>
        <taxon>Phasmatodea</taxon>
        <taxon>Timematodea</taxon>
        <taxon>Timematoidea</taxon>
        <taxon>Timematidae</taxon>
        <taxon>Timema</taxon>
    </lineage>
</organism>
<gene>
    <name evidence="27" type="ORF">TCEB3V08_LOCUS9280</name>
</gene>
<dbReference type="GO" id="GO:0043171">
    <property type="term" value="P:peptide catabolic process"/>
    <property type="evidence" value="ECO:0007669"/>
    <property type="project" value="TreeGrafter"/>
</dbReference>
<dbReference type="Gene3D" id="2.60.40.1910">
    <property type="match status" value="1"/>
</dbReference>
<dbReference type="FunFam" id="1.25.50.20:FF:000001">
    <property type="entry name" value="Aminopeptidase"/>
    <property type="match status" value="1"/>
</dbReference>
<dbReference type="InterPro" id="IPR027268">
    <property type="entry name" value="Peptidase_M4/M1_CTD_sf"/>
</dbReference>
<dbReference type="GO" id="GO:0005615">
    <property type="term" value="C:extracellular space"/>
    <property type="evidence" value="ECO:0007669"/>
    <property type="project" value="TreeGrafter"/>
</dbReference>
<evidence type="ECO:0000256" key="18">
    <source>
        <dbReference type="ARBA" id="ARBA00023288"/>
    </source>
</evidence>
<dbReference type="Gene3D" id="2.60.40.1730">
    <property type="entry name" value="tricorn interacting facor f3 domain"/>
    <property type="match status" value="2"/>
</dbReference>
<keyword evidence="8" id="KW-0336">GPI-anchor</keyword>
<dbReference type="PRINTS" id="PR00756">
    <property type="entry name" value="ALADIPTASE"/>
</dbReference>
<dbReference type="InterPro" id="IPR045357">
    <property type="entry name" value="Aminopeptidase_N-like_N"/>
</dbReference>
<dbReference type="Gene3D" id="1.10.390.10">
    <property type="entry name" value="Neutral Protease Domain 2"/>
    <property type="match status" value="1"/>
</dbReference>
<keyword evidence="16" id="KW-1015">Disulfide bond</keyword>
<dbReference type="SUPFAM" id="SSF63737">
    <property type="entry name" value="Leukotriene A4 hydrolase N-terminal domain"/>
    <property type="match status" value="1"/>
</dbReference>
<dbReference type="GO" id="GO:0042277">
    <property type="term" value="F:peptide binding"/>
    <property type="evidence" value="ECO:0007669"/>
    <property type="project" value="TreeGrafter"/>
</dbReference>
<dbReference type="Pfam" id="PF11838">
    <property type="entry name" value="ERAP1_C"/>
    <property type="match status" value="1"/>
</dbReference>
<dbReference type="EMBL" id="OC320386">
    <property type="protein sequence ID" value="CAD7407957.1"/>
    <property type="molecule type" value="Genomic_DNA"/>
</dbReference>
<sequence>MADVNDRYLDHIVTIPSSYLYCIVTGVLSTEMELNSGSRTEFISADILENPIEYGRTGGWFFSFTKVVVFVLAALTVAVLTGVIVYFSFPCSRVEVDRVVLSMTNSRFEGSSSEPGSDRLNGTTPTGSPDALDSTTSVPVTDLRLPNTLIPLHYKLRVQPFIESSDRLNGTTPTGSPDALDSTTSVPVTDLRLPSTLIPLHYKLRVQPFIEESSGDNFTFQGHVTITVNVRAPAGTTLINVHAKNLNIPDKEVSITLLTTSDTKEEVTEYAVATEAITSPPTTLRDVSNSDANLTTEVVAVADVTQAPNSVDSSSSTENTTKKSKPNKKGKKTKREINLETIYSKNNRNRRSKEESSSGYIPGPPRIVYAVRDLIKDMYIVHVEPPLLYGNNYTIDIPFSGVLSDTLTGFYRSSYTDIANGQKRWIAATHFRTTHAREAFPCMDEPVMKASFEISVGRRANMTSISNMPIKRTEKMEKHPEWMWDHFYKTPAMPTYLVSYAVAHSNFKVVTKNSSGQATKITLTKPQDTVTQVSVVASSEAVPLADYVLAITPKILRFFGEYLGVPYPLPKLDMFAIPDFSHAAVQDWGLITFRESELLFNVSTTLMKQELAVVLSHQIALHWFGDLVTAKGWNDLWVNEGFASYMDHTAVNYAEPSWELSDQFLLDHLLPALAADSLSTSHAISVGEKGLGVSDKVSYDKGACLIRMVNSTLTERVFRKGLTQYLTAWSFSNADTDDLWSSLTNQSRLSKDADILLPPNVTLKEVMSGWTMQPGYPVLTVTRDYGKGSVTLNQSRFTLEDPTEDSSSLWYIPVSYMCQTENKITTKPRVWLNLDSEITLHSVTKPGPKEWVLFNLGMTGFYRVNYDERNWELLTNHLMNTKEDQSLPLVTKAQLLDDALNLARAGHLEYPVALNLTRYLALKERNYVPWVTAMENLGHLRLLLRDSSSYITFQKYLQDLMSPIYNELSTSGEAGENRRQSLLRIKILTWMSDSEAPEVLSWAQKLYTGWMDSSSPHDDNPIPVDQQRTVYCTAIRHGGMREWDFAYQRMRVTLDPGLRNNLIDGLSCTRDPGLLVTLLEKCMEIGGVFKLHNAYRIWDNMIDNPVGSTIALNYVRGNWGRLKNRFANAELGILRNVLKGAIGGLTNELDYANVLDFQATNKGNLTYAEKYLEEEIILLKLRITWRKKYKDIVEKWLHHYLD</sequence>
<evidence type="ECO:0000256" key="14">
    <source>
        <dbReference type="ARBA" id="ARBA00023049"/>
    </source>
</evidence>
<feature type="binding site" evidence="20">
    <location>
        <position position="640"/>
    </location>
    <ligand>
        <name>Zn(2+)</name>
        <dbReference type="ChEBI" id="CHEBI:29105"/>
        <note>catalytic</note>
    </ligand>
</feature>
<evidence type="ECO:0000256" key="20">
    <source>
        <dbReference type="PIRSR" id="PIRSR634016-3"/>
    </source>
</evidence>
<evidence type="ECO:0000313" key="27">
    <source>
        <dbReference type="EMBL" id="CAD7407957.1"/>
    </source>
</evidence>
<dbReference type="InterPro" id="IPR034016">
    <property type="entry name" value="M1_APN-typ"/>
</dbReference>
<keyword evidence="12" id="KW-0378">Hydrolase</keyword>
<keyword evidence="11" id="KW-0732">Signal</keyword>
<evidence type="ECO:0000259" key="25">
    <source>
        <dbReference type="Pfam" id="PF11838"/>
    </source>
</evidence>
<dbReference type="AlphaFoldDB" id="A0A7R9D4W0"/>
<dbReference type="Pfam" id="PF17900">
    <property type="entry name" value="Peptidase_M1_N"/>
    <property type="match status" value="2"/>
</dbReference>
<dbReference type="Pfam" id="PF01433">
    <property type="entry name" value="Peptidase_M1"/>
    <property type="match status" value="1"/>
</dbReference>
<evidence type="ECO:0000256" key="3">
    <source>
        <dbReference type="ARBA" id="ARBA00010136"/>
    </source>
</evidence>
<reference evidence="27" key="1">
    <citation type="submission" date="2020-11" db="EMBL/GenBank/DDBJ databases">
        <authorList>
            <person name="Tran Van P."/>
        </authorList>
    </citation>
    <scope>NUCLEOTIDE SEQUENCE</scope>
</reference>
<feature type="transmembrane region" description="Helical" evidence="23">
    <location>
        <begin position="67"/>
        <end position="89"/>
    </location>
</feature>
<proteinExistence type="inferred from homology"/>
<dbReference type="EC" id="3.4.11.2" evidence="4"/>
<comment type="cofactor">
    <cofactor evidence="20">
        <name>Zn(2+)</name>
        <dbReference type="ChEBI" id="CHEBI:29105"/>
    </cofactor>
    <text evidence="20">Binds 1 zinc ion per subunit.</text>
</comment>
<feature type="region of interest" description="Disordered" evidence="22">
    <location>
        <begin position="107"/>
        <end position="138"/>
    </location>
</feature>
<dbReference type="GO" id="GO:0006508">
    <property type="term" value="P:proteolysis"/>
    <property type="evidence" value="ECO:0007669"/>
    <property type="project" value="UniProtKB-KW"/>
</dbReference>
<dbReference type="Gene3D" id="1.25.50.20">
    <property type="match status" value="1"/>
</dbReference>
<evidence type="ECO:0000256" key="11">
    <source>
        <dbReference type="ARBA" id="ARBA00022729"/>
    </source>
</evidence>
<evidence type="ECO:0000259" key="24">
    <source>
        <dbReference type="Pfam" id="PF01433"/>
    </source>
</evidence>
<keyword evidence="17" id="KW-0325">Glycoprotein</keyword>
<keyword evidence="13 20" id="KW-0862">Zinc</keyword>
<feature type="binding site" evidence="20">
    <location>
        <position position="617"/>
    </location>
    <ligand>
        <name>Zn(2+)</name>
        <dbReference type="ChEBI" id="CHEBI:29105"/>
        <note>catalytic</note>
    </ligand>
</feature>
<dbReference type="FunFam" id="1.10.390.10:FF:000013">
    <property type="entry name" value="Aminopeptidase N"/>
    <property type="match status" value="1"/>
</dbReference>
<dbReference type="FunFam" id="2.60.40.1910:FF:000008">
    <property type="entry name" value="Aminopeptidase"/>
    <property type="match status" value="1"/>
</dbReference>
<comment type="similarity">
    <text evidence="3">Belongs to the peptidase M1 family.</text>
</comment>
<dbReference type="GO" id="GO:0070006">
    <property type="term" value="F:metalloaminopeptidase activity"/>
    <property type="evidence" value="ECO:0007669"/>
    <property type="project" value="TreeGrafter"/>
</dbReference>
<feature type="region of interest" description="Disordered" evidence="22">
    <location>
        <begin position="305"/>
        <end position="362"/>
    </location>
</feature>
<dbReference type="InterPro" id="IPR014782">
    <property type="entry name" value="Peptidase_M1_dom"/>
</dbReference>
<dbReference type="InterPro" id="IPR042097">
    <property type="entry name" value="Aminopeptidase_N-like_N_sf"/>
</dbReference>
<evidence type="ECO:0000256" key="12">
    <source>
        <dbReference type="ARBA" id="ARBA00022801"/>
    </source>
</evidence>
<evidence type="ECO:0000256" key="10">
    <source>
        <dbReference type="ARBA" id="ARBA00022723"/>
    </source>
</evidence>
<evidence type="ECO:0000256" key="6">
    <source>
        <dbReference type="ARBA" id="ARBA00022438"/>
    </source>
</evidence>
<keyword evidence="15 23" id="KW-0472">Membrane</keyword>
<evidence type="ECO:0000256" key="13">
    <source>
        <dbReference type="ARBA" id="ARBA00022833"/>
    </source>
</evidence>
<evidence type="ECO:0000256" key="9">
    <source>
        <dbReference type="ARBA" id="ARBA00022670"/>
    </source>
</evidence>